<reference evidence="1" key="1">
    <citation type="submission" date="2020-02" db="EMBL/GenBank/DDBJ databases">
        <authorList>
            <person name="Palmer J.M."/>
        </authorList>
    </citation>
    <scope>NUCLEOTIDE SEQUENCE</scope>
    <source>
        <strain evidence="1">EPUS1.4</strain>
        <tissue evidence="1">Thallus</tissue>
    </source>
</reference>
<dbReference type="EMBL" id="JAACFV010000029">
    <property type="protein sequence ID" value="KAF7510483.1"/>
    <property type="molecule type" value="Genomic_DNA"/>
</dbReference>
<accession>A0A8H7AJY7</accession>
<keyword evidence="2" id="KW-1185">Reference proteome</keyword>
<comment type="caution">
    <text evidence="1">The sequence shown here is derived from an EMBL/GenBank/DDBJ whole genome shotgun (WGS) entry which is preliminary data.</text>
</comment>
<organism evidence="1 2">
    <name type="scientific">Endocarpon pusillum</name>
    <dbReference type="NCBI Taxonomy" id="364733"/>
    <lineage>
        <taxon>Eukaryota</taxon>
        <taxon>Fungi</taxon>
        <taxon>Dikarya</taxon>
        <taxon>Ascomycota</taxon>
        <taxon>Pezizomycotina</taxon>
        <taxon>Eurotiomycetes</taxon>
        <taxon>Chaetothyriomycetidae</taxon>
        <taxon>Verrucariales</taxon>
        <taxon>Verrucariaceae</taxon>
        <taxon>Endocarpon</taxon>
    </lineage>
</organism>
<gene>
    <name evidence="1" type="ORF">GJ744_006329</name>
</gene>
<evidence type="ECO:0000313" key="1">
    <source>
        <dbReference type="EMBL" id="KAF7510483.1"/>
    </source>
</evidence>
<name>A0A8H7AJY7_9EURO</name>
<sequence>MVGLVEETLEFQDVENPIAHRKFKPDSSVKKKKGCGFVQDRKKFHELVTEVTDVDRCATRDTQCIHQIK</sequence>
<proteinExistence type="predicted"/>
<evidence type="ECO:0000313" key="2">
    <source>
        <dbReference type="Proteomes" id="UP000606974"/>
    </source>
</evidence>
<protein>
    <submittedName>
        <fullName evidence="1">Uncharacterized protein</fullName>
    </submittedName>
</protein>
<dbReference type="AlphaFoldDB" id="A0A8H7AJY7"/>
<dbReference type="Proteomes" id="UP000606974">
    <property type="component" value="Unassembled WGS sequence"/>
</dbReference>